<dbReference type="Pfam" id="PF00533">
    <property type="entry name" value="BRCT"/>
    <property type="match status" value="1"/>
</dbReference>
<keyword evidence="5" id="KW-0539">Nucleus</keyword>
<feature type="domain" description="BRCT" evidence="6">
    <location>
        <begin position="219"/>
        <end position="300"/>
    </location>
</feature>
<dbReference type="GO" id="GO:0000724">
    <property type="term" value="P:double-strand break repair via homologous recombination"/>
    <property type="evidence" value="ECO:0007669"/>
    <property type="project" value="TreeGrafter"/>
</dbReference>
<dbReference type="EMBL" id="CAJNOW010007248">
    <property type="protein sequence ID" value="CAF1508706.1"/>
    <property type="molecule type" value="Genomic_DNA"/>
</dbReference>
<dbReference type="GO" id="GO:0004842">
    <property type="term" value="F:ubiquitin-protein transferase activity"/>
    <property type="evidence" value="ECO:0007669"/>
    <property type="project" value="TreeGrafter"/>
</dbReference>
<dbReference type="SMART" id="SM00292">
    <property type="entry name" value="BRCT"/>
    <property type="match status" value="2"/>
</dbReference>
<proteinExistence type="predicted"/>
<keyword evidence="4" id="KW-0234">DNA repair</keyword>
<evidence type="ECO:0000259" key="6">
    <source>
        <dbReference type="PROSITE" id="PS50172"/>
    </source>
</evidence>
<protein>
    <recommendedName>
        <fullName evidence="6">BRCT domain-containing protein</fullName>
    </recommendedName>
</protein>
<evidence type="ECO:0000256" key="4">
    <source>
        <dbReference type="ARBA" id="ARBA00023204"/>
    </source>
</evidence>
<evidence type="ECO:0000313" key="7">
    <source>
        <dbReference type="EMBL" id="CAF1508706.1"/>
    </source>
</evidence>
<dbReference type="PROSITE" id="PS50172">
    <property type="entry name" value="BRCT"/>
    <property type="match status" value="2"/>
</dbReference>
<sequence>MTTTTASTSSTLPDKDQIRVHVRRDGSIERQRFNGRVWRQLCKYDGGEECQAFVAYRSLCVGHYHQTSGITVNESKRRQLIQQSTTAAASSKATTTATTIPSKLRYSIETPLALGLKNWRRKTTQPNSSTLISKQASQITSTNLININSNKRRKSDEWVLLKRCRYDSNQNMPPVQSILPNTSSTTIDESAATSDCNQACSSASSTDIHVDDYASAQKSIAIAASRLTDEQMDHLDRFLQRFNIRYSEEIDEKTTHLITDDTTVPFVCALSSKVVHALARHLTVLSIRWANECLHCDKLLLDELALQFEIRGDLTCSTMYHGGMQRSRLIPRRHSLFSKHIFMLKCDGVQNLMNNQELRTLITLCGGHTCSSLRTDQVTRWTAQGKMIVVLCEQSYVQERQDKYWKCVELGIRFCSPEFVIESIAQYQVQDYAIYEEEPQHNEDHNDNDEEQ</sequence>
<organism evidence="7 8">
    <name type="scientific">Rotaria magnacalcarata</name>
    <dbReference type="NCBI Taxonomy" id="392030"/>
    <lineage>
        <taxon>Eukaryota</taxon>
        <taxon>Metazoa</taxon>
        <taxon>Spiralia</taxon>
        <taxon>Gnathifera</taxon>
        <taxon>Rotifera</taxon>
        <taxon>Eurotatoria</taxon>
        <taxon>Bdelloidea</taxon>
        <taxon>Philodinida</taxon>
        <taxon>Philodinidae</taxon>
        <taxon>Rotaria</taxon>
    </lineage>
</organism>
<comment type="caution">
    <text evidence="7">The sequence shown here is derived from an EMBL/GenBank/DDBJ whole genome shotgun (WGS) entry which is preliminary data.</text>
</comment>
<name>A0A815THR8_9BILA</name>
<keyword evidence="3" id="KW-0227">DNA damage</keyword>
<dbReference type="Proteomes" id="UP000663834">
    <property type="component" value="Unassembled WGS sequence"/>
</dbReference>
<evidence type="ECO:0000313" key="8">
    <source>
        <dbReference type="Proteomes" id="UP000663834"/>
    </source>
</evidence>
<dbReference type="Gene3D" id="3.40.50.10190">
    <property type="entry name" value="BRCT domain"/>
    <property type="match status" value="2"/>
</dbReference>
<dbReference type="GO" id="GO:0070531">
    <property type="term" value="C:BRCA1-A complex"/>
    <property type="evidence" value="ECO:0007669"/>
    <property type="project" value="TreeGrafter"/>
</dbReference>
<dbReference type="InterPro" id="IPR001357">
    <property type="entry name" value="BRCT_dom"/>
</dbReference>
<keyword evidence="2" id="KW-0677">Repeat</keyword>
<dbReference type="AlphaFoldDB" id="A0A815THR8"/>
<dbReference type="OrthoDB" id="10011173at2759"/>
<feature type="domain" description="BRCT" evidence="6">
    <location>
        <begin position="332"/>
        <end position="437"/>
    </location>
</feature>
<accession>A0A815THR8</accession>
<dbReference type="GO" id="GO:0031436">
    <property type="term" value="C:BRCA1-BARD1 complex"/>
    <property type="evidence" value="ECO:0007669"/>
    <property type="project" value="TreeGrafter"/>
</dbReference>
<dbReference type="InterPro" id="IPR036420">
    <property type="entry name" value="BRCT_dom_sf"/>
</dbReference>
<dbReference type="PANTHER" id="PTHR13763:SF0">
    <property type="entry name" value="BREAST CANCER TYPE 1 SUSCEPTIBILITY PROTEIN"/>
    <property type="match status" value="1"/>
</dbReference>
<reference evidence="7" key="1">
    <citation type="submission" date="2021-02" db="EMBL/GenBank/DDBJ databases">
        <authorList>
            <person name="Nowell W R."/>
        </authorList>
    </citation>
    <scope>NUCLEOTIDE SEQUENCE</scope>
</reference>
<evidence type="ECO:0000256" key="5">
    <source>
        <dbReference type="ARBA" id="ARBA00023242"/>
    </source>
</evidence>
<evidence type="ECO:0000256" key="2">
    <source>
        <dbReference type="ARBA" id="ARBA00022737"/>
    </source>
</evidence>
<dbReference type="GO" id="GO:0045944">
    <property type="term" value="P:positive regulation of transcription by RNA polymerase II"/>
    <property type="evidence" value="ECO:0007669"/>
    <property type="project" value="TreeGrafter"/>
</dbReference>
<dbReference type="InterPro" id="IPR031099">
    <property type="entry name" value="BRCA1-associated"/>
</dbReference>
<evidence type="ECO:0000256" key="3">
    <source>
        <dbReference type="ARBA" id="ARBA00022763"/>
    </source>
</evidence>
<dbReference type="SUPFAM" id="SSF52113">
    <property type="entry name" value="BRCT domain"/>
    <property type="match status" value="2"/>
</dbReference>
<gene>
    <name evidence="7" type="ORF">KQP761_LOCUS15037</name>
</gene>
<evidence type="ECO:0000256" key="1">
    <source>
        <dbReference type="ARBA" id="ARBA00004123"/>
    </source>
</evidence>
<dbReference type="PANTHER" id="PTHR13763">
    <property type="entry name" value="BREAST CANCER TYPE 1 SUSCEPTIBILITY PROTEIN BRCA1"/>
    <property type="match status" value="1"/>
</dbReference>
<comment type="subcellular location">
    <subcellularLocation>
        <location evidence="1">Nucleus</location>
    </subcellularLocation>
</comment>